<comment type="similarity">
    <text evidence="4">Belongs to the pex2/pex10/pex12 family.</text>
</comment>
<dbReference type="GO" id="GO:0016558">
    <property type="term" value="P:protein import into peroxisome matrix"/>
    <property type="evidence" value="ECO:0007669"/>
    <property type="project" value="InterPro"/>
</dbReference>
<dbReference type="SMART" id="SM00184">
    <property type="entry name" value="RING"/>
    <property type="match status" value="1"/>
</dbReference>
<evidence type="ECO:0000256" key="15">
    <source>
        <dbReference type="ARBA" id="ARBA00022989"/>
    </source>
</evidence>
<dbReference type="GO" id="GO:0005778">
    <property type="term" value="C:peroxisomal membrane"/>
    <property type="evidence" value="ECO:0007669"/>
    <property type="project" value="UniProtKB-SubCell"/>
</dbReference>
<keyword evidence="13" id="KW-0862">Zinc</keyword>
<evidence type="ECO:0000256" key="5">
    <source>
        <dbReference type="ARBA" id="ARBA00012483"/>
    </source>
</evidence>
<comment type="pathway">
    <text evidence="3">Protein modification; protein ubiquitination.</text>
</comment>
<dbReference type="EMBL" id="GEBQ01004972">
    <property type="protein sequence ID" value="JAT35005.1"/>
    <property type="molecule type" value="Transcribed_RNA"/>
</dbReference>
<dbReference type="CDD" id="cd16527">
    <property type="entry name" value="RING-HC_PEX10"/>
    <property type="match status" value="1"/>
</dbReference>
<evidence type="ECO:0000256" key="14">
    <source>
        <dbReference type="ARBA" id="ARBA00022927"/>
    </source>
</evidence>
<dbReference type="GO" id="GO:0061630">
    <property type="term" value="F:ubiquitin protein ligase activity"/>
    <property type="evidence" value="ECO:0007669"/>
    <property type="project" value="UniProtKB-EC"/>
</dbReference>
<dbReference type="PROSITE" id="PS50089">
    <property type="entry name" value="ZF_RING_2"/>
    <property type="match status" value="1"/>
</dbReference>
<name>A0A1B6MGH9_9HEMI</name>
<evidence type="ECO:0000256" key="17">
    <source>
        <dbReference type="ARBA" id="ARBA00023140"/>
    </source>
</evidence>
<dbReference type="GO" id="GO:0008270">
    <property type="term" value="F:zinc ion binding"/>
    <property type="evidence" value="ECO:0007669"/>
    <property type="project" value="UniProtKB-KW"/>
</dbReference>
<protein>
    <recommendedName>
        <fullName evidence="5">RING-type E3 ubiquitin transferase</fullName>
        <ecNumber evidence="5">2.3.2.27</ecNumber>
    </recommendedName>
</protein>
<evidence type="ECO:0000256" key="3">
    <source>
        <dbReference type="ARBA" id="ARBA00004906"/>
    </source>
</evidence>
<keyword evidence="8" id="KW-0808">Transferase</keyword>
<keyword evidence="17" id="KW-0576">Peroxisome</keyword>
<dbReference type="Gene3D" id="3.30.40.10">
    <property type="entry name" value="Zinc/RING finger domain, C3HC4 (zinc finger)"/>
    <property type="match status" value="1"/>
</dbReference>
<evidence type="ECO:0000256" key="4">
    <source>
        <dbReference type="ARBA" id="ARBA00008704"/>
    </source>
</evidence>
<gene>
    <name evidence="20" type="ORF">g.12327</name>
</gene>
<evidence type="ECO:0000256" key="11">
    <source>
        <dbReference type="ARBA" id="ARBA00022771"/>
    </source>
</evidence>
<keyword evidence="16" id="KW-0472">Membrane</keyword>
<dbReference type="SUPFAM" id="SSF57850">
    <property type="entry name" value="RING/U-box"/>
    <property type="match status" value="1"/>
</dbReference>
<dbReference type="InterPro" id="IPR017907">
    <property type="entry name" value="Znf_RING_CS"/>
</dbReference>
<comment type="catalytic activity">
    <reaction evidence="1">
        <text>S-ubiquitinyl-[E2 ubiquitin-conjugating enzyme]-L-cysteine + [acceptor protein]-L-lysine = [E2 ubiquitin-conjugating enzyme]-L-cysteine + N(6)-ubiquitinyl-[acceptor protein]-L-lysine.</text>
        <dbReference type="EC" id="2.3.2.27"/>
    </reaction>
</comment>
<accession>A0A1B6MGH9</accession>
<comment type="subcellular location">
    <subcellularLocation>
        <location evidence="2">Peroxisome membrane</location>
        <topology evidence="2">Multi-pass membrane protein</topology>
    </subcellularLocation>
</comment>
<evidence type="ECO:0000256" key="16">
    <source>
        <dbReference type="ARBA" id="ARBA00023136"/>
    </source>
</evidence>
<dbReference type="Pfam" id="PF13639">
    <property type="entry name" value="zf-RING_2"/>
    <property type="match status" value="1"/>
</dbReference>
<keyword evidence="7" id="KW-0962">Peroxisome biogenesis</keyword>
<dbReference type="EC" id="2.3.2.27" evidence="5"/>
<evidence type="ECO:0000256" key="9">
    <source>
        <dbReference type="ARBA" id="ARBA00022692"/>
    </source>
</evidence>
<dbReference type="InterPro" id="IPR025654">
    <property type="entry name" value="PEX2/10"/>
</dbReference>
<evidence type="ECO:0000256" key="6">
    <source>
        <dbReference type="ARBA" id="ARBA00022448"/>
    </source>
</evidence>
<dbReference type="Pfam" id="PF04757">
    <property type="entry name" value="Pex2_Pex12"/>
    <property type="match status" value="1"/>
</dbReference>
<evidence type="ECO:0000256" key="13">
    <source>
        <dbReference type="ARBA" id="ARBA00022833"/>
    </source>
</evidence>
<keyword evidence="12" id="KW-0833">Ubl conjugation pathway</keyword>
<dbReference type="AlphaFoldDB" id="A0A1B6MGH9"/>
<evidence type="ECO:0000259" key="19">
    <source>
        <dbReference type="PROSITE" id="PS50089"/>
    </source>
</evidence>
<keyword evidence="14" id="KW-0653">Protein transport</keyword>
<evidence type="ECO:0000256" key="18">
    <source>
        <dbReference type="PROSITE-ProRule" id="PRU00175"/>
    </source>
</evidence>
<evidence type="ECO:0000256" key="8">
    <source>
        <dbReference type="ARBA" id="ARBA00022679"/>
    </source>
</evidence>
<organism evidence="20">
    <name type="scientific">Graphocephala atropunctata</name>
    <dbReference type="NCBI Taxonomy" id="36148"/>
    <lineage>
        <taxon>Eukaryota</taxon>
        <taxon>Metazoa</taxon>
        <taxon>Ecdysozoa</taxon>
        <taxon>Arthropoda</taxon>
        <taxon>Hexapoda</taxon>
        <taxon>Insecta</taxon>
        <taxon>Pterygota</taxon>
        <taxon>Neoptera</taxon>
        <taxon>Paraneoptera</taxon>
        <taxon>Hemiptera</taxon>
        <taxon>Auchenorrhyncha</taxon>
        <taxon>Membracoidea</taxon>
        <taxon>Cicadellidae</taxon>
        <taxon>Cicadellinae</taxon>
        <taxon>Cicadellini</taxon>
        <taxon>Graphocephala</taxon>
    </lineage>
</organism>
<keyword evidence="6" id="KW-0813">Transport</keyword>
<dbReference type="InterPro" id="IPR001841">
    <property type="entry name" value="Znf_RING"/>
</dbReference>
<dbReference type="InterPro" id="IPR006845">
    <property type="entry name" value="Pex_N"/>
</dbReference>
<dbReference type="InterPro" id="IPR013083">
    <property type="entry name" value="Znf_RING/FYVE/PHD"/>
</dbReference>
<keyword evidence="10" id="KW-0479">Metal-binding</keyword>
<dbReference type="PANTHER" id="PTHR23350">
    <property type="entry name" value="PEROXISOME ASSEMBLY PROTEIN 10"/>
    <property type="match status" value="1"/>
</dbReference>
<evidence type="ECO:0000256" key="7">
    <source>
        <dbReference type="ARBA" id="ARBA00022593"/>
    </source>
</evidence>
<dbReference type="PANTHER" id="PTHR23350:SF0">
    <property type="entry name" value="PEROXISOME BIOGENESIS FACTOR 10"/>
    <property type="match status" value="1"/>
</dbReference>
<evidence type="ECO:0000313" key="20">
    <source>
        <dbReference type="EMBL" id="JAT35005.1"/>
    </source>
</evidence>
<evidence type="ECO:0000256" key="1">
    <source>
        <dbReference type="ARBA" id="ARBA00000900"/>
    </source>
</evidence>
<feature type="domain" description="RING-type" evidence="19">
    <location>
        <begin position="235"/>
        <end position="273"/>
    </location>
</feature>
<proteinExistence type="inferred from homology"/>
<dbReference type="PROSITE" id="PS00518">
    <property type="entry name" value="ZF_RING_1"/>
    <property type="match status" value="1"/>
</dbReference>
<evidence type="ECO:0000256" key="12">
    <source>
        <dbReference type="ARBA" id="ARBA00022786"/>
    </source>
</evidence>
<keyword evidence="9" id="KW-0812">Transmembrane</keyword>
<keyword evidence="11 18" id="KW-0863">Zinc-finger</keyword>
<keyword evidence="15" id="KW-1133">Transmembrane helix</keyword>
<reference evidence="20" key="1">
    <citation type="submission" date="2015-11" db="EMBL/GenBank/DDBJ databases">
        <title>De novo transcriptome assembly of four potential Pierce s Disease insect vectors from Arizona vineyards.</title>
        <authorList>
            <person name="Tassone E.E."/>
        </authorList>
    </citation>
    <scope>NUCLEOTIDE SEQUENCE</scope>
</reference>
<evidence type="ECO:0000256" key="2">
    <source>
        <dbReference type="ARBA" id="ARBA00004585"/>
    </source>
</evidence>
<sequence length="288" mass="33110">MKNFSSGGPAEIVRAKQKDDIYSDRLQKLWLDVLLKGGGTQLWLQLRTLPIGNFLYGAVTTLSGLQTLGEEYTGIVQVESTKTAVPKFINRLLMLILDNFGSIILISGLNRLDKYIQKIPNLQVEAKKDISETIRTLKAVLPFMERCHRALFYCGGLYYEMSKRFTGIQYVLVRRWLKDYQSMYGFKLLGIVTAIHLVGTSLHTSWKWLSTPRPCQQLAMEEPVPTERCTSLRRCPLCLEERRNVSATPCGHLFCWSCIQEWLQTQNQCPLCRERVEPSRIIPLKNYL</sequence>
<evidence type="ECO:0000256" key="10">
    <source>
        <dbReference type="ARBA" id="ARBA00022723"/>
    </source>
</evidence>